<name>A0ABM6THS3_9CAUL</name>
<dbReference type="Proteomes" id="UP000240527">
    <property type="component" value="Chromosome"/>
</dbReference>
<protein>
    <recommendedName>
        <fullName evidence="4">EcsC family protein</fullName>
    </recommendedName>
</protein>
<evidence type="ECO:0000313" key="2">
    <source>
        <dbReference type="EMBL" id="AVQ02725.1"/>
    </source>
</evidence>
<evidence type="ECO:0008006" key="4">
    <source>
        <dbReference type="Google" id="ProtNLM"/>
    </source>
</evidence>
<accession>A0ABM6THS3</accession>
<evidence type="ECO:0000256" key="1">
    <source>
        <dbReference type="SAM" id="MobiDB-lite"/>
    </source>
</evidence>
<dbReference type="PANTHER" id="PTHR41260:SF1">
    <property type="entry name" value="PROTEIN ECSC"/>
    <property type="match status" value="1"/>
</dbReference>
<dbReference type="PANTHER" id="PTHR41260">
    <property type="entry name" value="PROTEIN ECSC"/>
    <property type="match status" value="1"/>
</dbReference>
<evidence type="ECO:0000313" key="3">
    <source>
        <dbReference type="Proteomes" id="UP000240527"/>
    </source>
</evidence>
<feature type="region of interest" description="Disordered" evidence="1">
    <location>
        <begin position="1"/>
        <end position="29"/>
    </location>
</feature>
<dbReference type="InterPro" id="IPR024787">
    <property type="entry name" value="EcsC"/>
</dbReference>
<sequence length="382" mass="39677">MAATRRSSMATRCGVKSTSPSTMSRPISGQCTLPAEWSRRATWSSHVTRCRASLAASRPSPRKPRARADRADATNSPRGRTRAPKPSPFLRLSAMVRGAEDGAMSDVDWSPDDEAALALAVGLLEKETLTDTLLSIAGAAAGAGLKGLNALVPAKIGENLADVLAQVLEYTFDKVLLTVDRDGAGLTASSWFARLSVALSGGGGGLAGLPGTLVELPVTTALLMRGIAQVAAREGEDLSLPEAKLECLKVLAFGGPGLRDDEENEGYFATRIALATGLPRLAEQSLASIVPALAARVSGRFAPLVSAKIGTQGVAVVGAVAGLIVNSAFADHFERKGRGHFIVRRLERQYGEAAVRARYDAVKASARPAERGAVGKSGAASA</sequence>
<dbReference type="Pfam" id="PF12787">
    <property type="entry name" value="EcsC"/>
    <property type="match status" value="1"/>
</dbReference>
<gene>
    <name evidence="2" type="ORF">B7G68_13215</name>
</gene>
<proteinExistence type="predicted"/>
<feature type="region of interest" description="Disordered" evidence="1">
    <location>
        <begin position="52"/>
        <end position="87"/>
    </location>
</feature>
<organism evidence="2 3">
    <name type="scientific">Caulobacter segnis</name>
    <dbReference type="NCBI Taxonomy" id="88688"/>
    <lineage>
        <taxon>Bacteria</taxon>
        <taxon>Pseudomonadati</taxon>
        <taxon>Pseudomonadota</taxon>
        <taxon>Alphaproteobacteria</taxon>
        <taxon>Caulobacterales</taxon>
        <taxon>Caulobacteraceae</taxon>
        <taxon>Caulobacter</taxon>
    </lineage>
</organism>
<keyword evidence="3" id="KW-1185">Reference proteome</keyword>
<reference evidence="2 3" key="1">
    <citation type="journal article" date="2015" name="Biotechnol. Bioeng.">
        <title>Genome sequence and phenotypic characterization of Caulobacter segnis.</title>
        <authorList>
            <person name="Patel S."/>
            <person name="Fletcher B."/>
            <person name="Scott D.C."/>
            <person name="Ely B."/>
        </authorList>
    </citation>
    <scope>NUCLEOTIDE SEQUENCE [LARGE SCALE GENOMIC DNA]</scope>
    <source>
        <strain evidence="2 3">TK0059</strain>
    </source>
</reference>
<dbReference type="EMBL" id="CP027850">
    <property type="protein sequence ID" value="AVQ02725.1"/>
    <property type="molecule type" value="Genomic_DNA"/>
</dbReference>